<evidence type="ECO:0008006" key="10">
    <source>
        <dbReference type="Google" id="ProtNLM"/>
    </source>
</evidence>
<proteinExistence type="inferred from homology"/>
<dbReference type="InterPro" id="IPR036259">
    <property type="entry name" value="MFS_trans_sf"/>
</dbReference>
<sequence length="394" mass="42627">MATFFRILKDKPYLIKFAFSVGLSGAIYGIISRAITSSSPYMNQHADKTILFLLPILSNVAPIIGSILGGLMIDSKGRRDVVMGSDILILLGCFLTASILKPEIILMSRVLIGIGFGLSSVATPLYLMEVAPTEIRGSFASDDSPDPLPTLNALTRIYSPERALEEYNILRDMIDSIKANEVDIGNTFWRKVKSGFRTAGVGESLSAIATSMATLVVSLMFSPIQNSLGSSSIFFLNAGFALFGVILLYFILPETNGVRLERMDNGIQLAIIDNVMPEEHPQNEDMGLQEGPQNEDPELPMLSKHRINDDDDSSDGEGDCVAENGKAEESKKVKAKKPKKPKVTVSDAAAKIDADDLSAFLADITASYQGQQESAVSVGEDVQGVHGGEIRRCE</sequence>
<dbReference type="Pfam" id="PF00083">
    <property type="entry name" value="Sugar_tr"/>
    <property type="match status" value="2"/>
</dbReference>
<comment type="similarity">
    <text evidence="2">Belongs to the major facilitator superfamily. Sugar transporter (TC 2.A.1.1) family.</text>
</comment>
<evidence type="ECO:0000256" key="2">
    <source>
        <dbReference type="ARBA" id="ARBA00010992"/>
    </source>
</evidence>
<comment type="subcellular location">
    <subcellularLocation>
        <location evidence="1">Membrane</location>
        <topology evidence="1">Multi-pass membrane protein</topology>
    </subcellularLocation>
</comment>
<evidence type="ECO:0000256" key="5">
    <source>
        <dbReference type="ARBA" id="ARBA00022989"/>
    </source>
</evidence>
<feature type="transmembrane region" description="Helical" evidence="8">
    <location>
        <begin position="80"/>
        <end position="100"/>
    </location>
</feature>
<evidence type="ECO:0000256" key="3">
    <source>
        <dbReference type="ARBA" id="ARBA00022448"/>
    </source>
</evidence>
<dbReference type="InterPro" id="IPR005828">
    <property type="entry name" value="MFS_sugar_transport-like"/>
</dbReference>
<keyword evidence="3" id="KW-0813">Transport</keyword>
<dbReference type="SUPFAM" id="SSF103473">
    <property type="entry name" value="MFS general substrate transporter"/>
    <property type="match status" value="2"/>
</dbReference>
<reference evidence="9" key="1">
    <citation type="submission" date="2018-02" db="EMBL/GenBank/DDBJ databases">
        <authorList>
            <person name="Cohen D.B."/>
            <person name="Kent A.D."/>
        </authorList>
    </citation>
    <scope>NUCLEOTIDE SEQUENCE</scope>
</reference>
<feature type="transmembrane region" description="Helical" evidence="8">
    <location>
        <begin position="233"/>
        <end position="252"/>
    </location>
</feature>
<dbReference type="InterPro" id="IPR050814">
    <property type="entry name" value="Myo-inositol_Transporter"/>
</dbReference>
<dbReference type="PANTHER" id="PTHR48020:SF38">
    <property type="entry name" value="INOSITOL TRANSPORTER 2-RELATED"/>
    <property type="match status" value="1"/>
</dbReference>
<dbReference type="AlphaFoldDB" id="A0A2N9G200"/>
<feature type="transmembrane region" description="Helical" evidence="8">
    <location>
        <begin position="51"/>
        <end position="73"/>
    </location>
</feature>
<organism evidence="9">
    <name type="scientific">Fagus sylvatica</name>
    <name type="common">Beechnut</name>
    <dbReference type="NCBI Taxonomy" id="28930"/>
    <lineage>
        <taxon>Eukaryota</taxon>
        <taxon>Viridiplantae</taxon>
        <taxon>Streptophyta</taxon>
        <taxon>Embryophyta</taxon>
        <taxon>Tracheophyta</taxon>
        <taxon>Spermatophyta</taxon>
        <taxon>Magnoliopsida</taxon>
        <taxon>eudicotyledons</taxon>
        <taxon>Gunneridae</taxon>
        <taxon>Pentapetalae</taxon>
        <taxon>rosids</taxon>
        <taxon>fabids</taxon>
        <taxon>Fagales</taxon>
        <taxon>Fagaceae</taxon>
        <taxon>Fagus</taxon>
    </lineage>
</organism>
<feature type="region of interest" description="Disordered" evidence="7">
    <location>
        <begin position="280"/>
        <end position="342"/>
    </location>
</feature>
<feature type="compositionally biased region" description="Basic residues" evidence="7">
    <location>
        <begin position="333"/>
        <end position="342"/>
    </location>
</feature>
<name>A0A2N9G200_FAGSY</name>
<feature type="transmembrane region" description="Helical" evidence="8">
    <location>
        <begin position="106"/>
        <end position="127"/>
    </location>
</feature>
<accession>A0A2N9G200</accession>
<dbReference type="GO" id="GO:0016020">
    <property type="term" value="C:membrane"/>
    <property type="evidence" value="ECO:0007669"/>
    <property type="project" value="UniProtKB-SubCell"/>
</dbReference>
<dbReference type="PROSITE" id="PS00217">
    <property type="entry name" value="SUGAR_TRANSPORT_2"/>
    <property type="match status" value="1"/>
</dbReference>
<feature type="compositionally biased region" description="Acidic residues" evidence="7">
    <location>
        <begin position="309"/>
        <end position="320"/>
    </location>
</feature>
<evidence type="ECO:0000256" key="1">
    <source>
        <dbReference type="ARBA" id="ARBA00004141"/>
    </source>
</evidence>
<dbReference type="InterPro" id="IPR005829">
    <property type="entry name" value="Sugar_transporter_CS"/>
</dbReference>
<protein>
    <recommendedName>
        <fullName evidence="10">Major facilitator superfamily (MFS) profile domain-containing protein</fullName>
    </recommendedName>
</protein>
<dbReference type="Gene3D" id="1.20.1250.20">
    <property type="entry name" value="MFS general substrate transporter like domains"/>
    <property type="match status" value="2"/>
</dbReference>
<evidence type="ECO:0000313" key="9">
    <source>
        <dbReference type="EMBL" id="SPC96806.1"/>
    </source>
</evidence>
<dbReference type="EMBL" id="OIVN01001703">
    <property type="protein sequence ID" value="SPC96806.1"/>
    <property type="molecule type" value="Genomic_DNA"/>
</dbReference>
<feature type="transmembrane region" description="Helical" evidence="8">
    <location>
        <begin position="12"/>
        <end position="31"/>
    </location>
</feature>
<evidence type="ECO:0000256" key="7">
    <source>
        <dbReference type="SAM" id="MobiDB-lite"/>
    </source>
</evidence>
<feature type="region of interest" description="Disordered" evidence="7">
    <location>
        <begin position="371"/>
        <end position="394"/>
    </location>
</feature>
<dbReference type="GO" id="GO:0005366">
    <property type="term" value="F:myo-inositol:proton symporter activity"/>
    <property type="evidence" value="ECO:0007669"/>
    <property type="project" value="TreeGrafter"/>
</dbReference>
<dbReference type="PANTHER" id="PTHR48020">
    <property type="entry name" value="PROTON MYO-INOSITOL COTRANSPORTER"/>
    <property type="match status" value="1"/>
</dbReference>
<keyword evidence="5 8" id="KW-1133">Transmembrane helix</keyword>
<feature type="transmembrane region" description="Helical" evidence="8">
    <location>
        <begin position="200"/>
        <end position="221"/>
    </location>
</feature>
<keyword evidence="6 8" id="KW-0472">Membrane</keyword>
<evidence type="ECO:0000256" key="8">
    <source>
        <dbReference type="SAM" id="Phobius"/>
    </source>
</evidence>
<keyword evidence="4 8" id="KW-0812">Transmembrane</keyword>
<evidence type="ECO:0000256" key="4">
    <source>
        <dbReference type="ARBA" id="ARBA00022692"/>
    </source>
</evidence>
<evidence type="ECO:0000256" key="6">
    <source>
        <dbReference type="ARBA" id="ARBA00023136"/>
    </source>
</evidence>
<gene>
    <name evidence="9" type="ORF">FSB_LOCUS24688</name>
</gene>